<dbReference type="Proteomes" id="UP000814128">
    <property type="component" value="Unassembled WGS sequence"/>
</dbReference>
<dbReference type="EMBL" id="MU273535">
    <property type="protein sequence ID" value="KAI0032841.1"/>
    <property type="molecule type" value="Genomic_DNA"/>
</dbReference>
<reference evidence="1" key="2">
    <citation type="journal article" date="2022" name="New Phytol.">
        <title>Evolutionary transition to the ectomycorrhizal habit in the genomes of a hyperdiverse lineage of mushroom-forming fungi.</title>
        <authorList>
            <person name="Looney B."/>
            <person name="Miyauchi S."/>
            <person name="Morin E."/>
            <person name="Drula E."/>
            <person name="Courty P.E."/>
            <person name="Kohler A."/>
            <person name="Kuo A."/>
            <person name="LaButti K."/>
            <person name="Pangilinan J."/>
            <person name="Lipzen A."/>
            <person name="Riley R."/>
            <person name="Andreopoulos W."/>
            <person name="He G."/>
            <person name="Johnson J."/>
            <person name="Nolan M."/>
            <person name="Tritt A."/>
            <person name="Barry K.W."/>
            <person name="Grigoriev I.V."/>
            <person name="Nagy L.G."/>
            <person name="Hibbett D."/>
            <person name="Henrissat B."/>
            <person name="Matheny P.B."/>
            <person name="Labbe J."/>
            <person name="Martin F.M."/>
        </authorList>
    </citation>
    <scope>NUCLEOTIDE SEQUENCE</scope>
    <source>
        <strain evidence="1">EC-137</strain>
    </source>
</reference>
<evidence type="ECO:0000313" key="2">
    <source>
        <dbReference type="Proteomes" id="UP000814128"/>
    </source>
</evidence>
<evidence type="ECO:0000313" key="1">
    <source>
        <dbReference type="EMBL" id="KAI0032841.1"/>
    </source>
</evidence>
<proteinExistence type="predicted"/>
<organism evidence="1 2">
    <name type="scientific">Vararia minispora EC-137</name>
    <dbReference type="NCBI Taxonomy" id="1314806"/>
    <lineage>
        <taxon>Eukaryota</taxon>
        <taxon>Fungi</taxon>
        <taxon>Dikarya</taxon>
        <taxon>Basidiomycota</taxon>
        <taxon>Agaricomycotina</taxon>
        <taxon>Agaricomycetes</taxon>
        <taxon>Russulales</taxon>
        <taxon>Lachnocladiaceae</taxon>
        <taxon>Vararia</taxon>
    </lineage>
</organism>
<sequence length="713" mass="78015">MSNPPSQPISPPPGAQSSSGVRRHHTITATSRSARQAERNTIDEESQEWTNDDVQEMDWPAAVGTLGEKGGSLHRQSSLPTRYNRGMSYFTSAYAHGSRQTGGNTPRTLNSLTAIDGQEGEEEDWERDMRDLREGEDHPQHQQLIEAQSQSSGSPLSPHFSQIPSPPLAGSAVRRHQSLTAASGGHKKMATAGLRRAGTLQTSTRPPGHPQTPSPPEGDEYSEDHSHEDEEYFAHQPAQYQGPTSPIGGRSPWGTPGGTDWRAPGQNAGATIDDVQRALSSLDMSGQPQAYPSGTYQAGQSSHPPRFNPAQPPPMAMPGMRTGASNGQSQRKLQLVTDLDERQQGGGSGGPASASAYVPSIGHGPSGPSHHQRGNSDDRAFSASGTWDHKDRLLQQRTSTPNLHGAYASQKQGQFVPNVPAIPPQFLAQQGGLANMGGQQPVDYTQQVQNLLSSPVDVPTLIATKGYNPTNFDTRPSYARYFVIKSYTEEDVHKSLKHEIWSSTDPGNKRLDKAFKETAGRGPIYLFFSVNASGHFCGMAEMTTPVDYSRSSTVWQSDKWKGVFSVKWIFVRDIPNAQLRHIRLNNTQERKPVTNSRDTQELLPDAGQEMLRIFHTHPSRTTLLQDFAYYELQSMQKMQGQQQAQEHPKSLPGSPSPPQFMGNPTMAYAAQLQMAQMNPMMQMASFMNPQAMQSLMRNPSPGAGQPYMGTFSS</sequence>
<name>A0ACB8QNA4_9AGAM</name>
<accession>A0ACB8QNA4</accession>
<gene>
    <name evidence="1" type="ORF">K488DRAFT_49064</name>
</gene>
<reference evidence="1" key="1">
    <citation type="submission" date="2021-02" db="EMBL/GenBank/DDBJ databases">
        <authorList>
            <consortium name="DOE Joint Genome Institute"/>
            <person name="Ahrendt S."/>
            <person name="Looney B.P."/>
            <person name="Miyauchi S."/>
            <person name="Morin E."/>
            <person name="Drula E."/>
            <person name="Courty P.E."/>
            <person name="Chicoki N."/>
            <person name="Fauchery L."/>
            <person name="Kohler A."/>
            <person name="Kuo A."/>
            <person name="Labutti K."/>
            <person name="Pangilinan J."/>
            <person name="Lipzen A."/>
            <person name="Riley R."/>
            <person name="Andreopoulos W."/>
            <person name="He G."/>
            <person name="Johnson J."/>
            <person name="Barry K.W."/>
            <person name="Grigoriev I.V."/>
            <person name="Nagy L."/>
            <person name="Hibbett D."/>
            <person name="Henrissat B."/>
            <person name="Matheny P.B."/>
            <person name="Labbe J."/>
            <person name="Martin F."/>
        </authorList>
    </citation>
    <scope>NUCLEOTIDE SEQUENCE</scope>
    <source>
        <strain evidence="1">EC-137</strain>
    </source>
</reference>
<keyword evidence="2" id="KW-1185">Reference proteome</keyword>
<protein>
    <submittedName>
        <fullName evidence="1">YT521-B-like domain-containing protein</fullName>
    </submittedName>
</protein>
<comment type="caution">
    <text evidence="1">The sequence shown here is derived from an EMBL/GenBank/DDBJ whole genome shotgun (WGS) entry which is preliminary data.</text>
</comment>